<feature type="compositionally biased region" description="Polar residues" evidence="1">
    <location>
        <begin position="1"/>
        <end position="10"/>
    </location>
</feature>
<gene>
    <name evidence="3" type="ORF">A2477_03555</name>
</gene>
<keyword evidence="2" id="KW-0472">Membrane</keyword>
<dbReference type="EMBL" id="MFGL01000002">
    <property type="protein sequence ID" value="OGF41678.1"/>
    <property type="molecule type" value="Genomic_DNA"/>
</dbReference>
<evidence type="ECO:0000313" key="3">
    <source>
        <dbReference type="EMBL" id="OGF41678.1"/>
    </source>
</evidence>
<evidence type="ECO:0000313" key="4">
    <source>
        <dbReference type="Proteomes" id="UP000177939"/>
    </source>
</evidence>
<organism evidence="3 4">
    <name type="scientific">Candidatus Falkowbacteria bacterium RIFOXYC2_FULL_47_12</name>
    <dbReference type="NCBI Taxonomy" id="1798004"/>
    <lineage>
        <taxon>Bacteria</taxon>
        <taxon>Candidatus Falkowiibacteriota</taxon>
    </lineage>
</organism>
<comment type="caution">
    <text evidence="3">The sequence shown here is derived from an EMBL/GenBank/DDBJ whole genome shotgun (WGS) entry which is preliminary data.</text>
</comment>
<accession>A0A1F5TS83</accession>
<feature type="transmembrane region" description="Helical" evidence="2">
    <location>
        <begin position="253"/>
        <end position="278"/>
    </location>
</feature>
<feature type="compositionally biased region" description="Basic residues" evidence="1">
    <location>
        <begin position="45"/>
        <end position="62"/>
    </location>
</feature>
<feature type="transmembrane region" description="Helical" evidence="2">
    <location>
        <begin position="187"/>
        <end position="207"/>
    </location>
</feature>
<keyword evidence="2" id="KW-0812">Transmembrane</keyword>
<sequence length="316" mass="35818">MPSTTAQQPKNIKDLLHAQTRVSPGSAQEKLVSRNLRNSYQQEKQKRRQQRGLRSPARKAKPLQRDSQEQDMNDGVQQPYGGNQIGEPLPAMSQPGNEFGAETPDEEEKDEENKKDGEEKEENEEEGEKNEEDEEQNPEQPESLAAQLRRQKREEKQKKEEKEEKEEAESAGVTERMKRATNGALQYAWWLMLAIITFLPGLAYVNLHVFLHWVLGDRFFCKLGEEWMPKQLKALSKETGGKIISKNMGLVEVLLLILLDLAAGAIIFGALGIVVMIVTWMGASWWGKLVYLYKALEALWGVGWGGVKAIVELFNT</sequence>
<dbReference type="Proteomes" id="UP000177939">
    <property type="component" value="Unassembled WGS sequence"/>
</dbReference>
<dbReference type="AlphaFoldDB" id="A0A1F5TS83"/>
<reference evidence="3 4" key="1">
    <citation type="journal article" date="2016" name="Nat. Commun.">
        <title>Thousands of microbial genomes shed light on interconnected biogeochemical processes in an aquifer system.</title>
        <authorList>
            <person name="Anantharaman K."/>
            <person name="Brown C.T."/>
            <person name="Hug L.A."/>
            <person name="Sharon I."/>
            <person name="Castelle C.J."/>
            <person name="Probst A.J."/>
            <person name="Thomas B.C."/>
            <person name="Singh A."/>
            <person name="Wilkins M.J."/>
            <person name="Karaoz U."/>
            <person name="Brodie E.L."/>
            <person name="Williams K.H."/>
            <person name="Hubbard S.S."/>
            <person name="Banfield J.F."/>
        </authorList>
    </citation>
    <scope>NUCLEOTIDE SEQUENCE [LARGE SCALE GENOMIC DNA]</scope>
</reference>
<evidence type="ECO:0000256" key="1">
    <source>
        <dbReference type="SAM" id="MobiDB-lite"/>
    </source>
</evidence>
<protein>
    <submittedName>
        <fullName evidence="3">Uncharacterized protein</fullName>
    </submittedName>
</protein>
<feature type="compositionally biased region" description="Basic and acidic residues" evidence="1">
    <location>
        <begin position="152"/>
        <end position="162"/>
    </location>
</feature>
<keyword evidence="2" id="KW-1133">Transmembrane helix</keyword>
<evidence type="ECO:0000256" key="2">
    <source>
        <dbReference type="SAM" id="Phobius"/>
    </source>
</evidence>
<feature type="compositionally biased region" description="Acidic residues" evidence="1">
    <location>
        <begin position="119"/>
        <end position="137"/>
    </location>
</feature>
<proteinExistence type="predicted"/>
<feature type="region of interest" description="Disordered" evidence="1">
    <location>
        <begin position="1"/>
        <end position="174"/>
    </location>
</feature>
<name>A0A1F5TS83_9BACT</name>